<reference evidence="2 3" key="1">
    <citation type="submission" date="2018-09" db="EMBL/GenBank/DDBJ databases">
        <title>Nocardia yunnanensis sp. nov., an actinomycete isolated from a soil sample.</title>
        <authorList>
            <person name="Zhang J."/>
        </authorList>
    </citation>
    <scope>NUCLEOTIDE SEQUENCE [LARGE SCALE GENOMIC DNA]</scope>
    <source>
        <strain evidence="2 3">CFHS0054</strain>
    </source>
</reference>
<dbReference type="Pfam" id="PF19054">
    <property type="entry name" value="DUF5753"/>
    <property type="match status" value="1"/>
</dbReference>
<evidence type="ECO:0000313" key="3">
    <source>
        <dbReference type="Proteomes" id="UP000267164"/>
    </source>
</evidence>
<protein>
    <submittedName>
        <fullName evidence="2">XRE family transcriptional regulator</fullName>
    </submittedName>
</protein>
<dbReference type="InterPro" id="IPR010982">
    <property type="entry name" value="Lambda_DNA-bd_dom_sf"/>
</dbReference>
<gene>
    <name evidence="2" type="ORF">D7D52_23185</name>
</gene>
<dbReference type="KEGG" id="nyu:D7D52_23185"/>
<dbReference type="Proteomes" id="UP000267164">
    <property type="component" value="Chromosome"/>
</dbReference>
<proteinExistence type="predicted"/>
<organism evidence="2 3">
    <name type="scientific">Nocardia yunnanensis</name>
    <dbReference type="NCBI Taxonomy" id="2382165"/>
    <lineage>
        <taxon>Bacteria</taxon>
        <taxon>Bacillati</taxon>
        <taxon>Actinomycetota</taxon>
        <taxon>Actinomycetes</taxon>
        <taxon>Mycobacteriales</taxon>
        <taxon>Nocardiaceae</taxon>
        <taxon>Nocardia</taxon>
    </lineage>
</organism>
<dbReference type="InterPro" id="IPR043917">
    <property type="entry name" value="DUF5753"/>
</dbReference>
<dbReference type="AlphaFoldDB" id="A0A386ZI65"/>
<dbReference type="CDD" id="cd00093">
    <property type="entry name" value="HTH_XRE"/>
    <property type="match status" value="1"/>
</dbReference>
<dbReference type="OrthoDB" id="4530823at2"/>
<evidence type="ECO:0000259" key="1">
    <source>
        <dbReference type="Pfam" id="PF19054"/>
    </source>
</evidence>
<evidence type="ECO:0000313" key="2">
    <source>
        <dbReference type="EMBL" id="AYF76249.1"/>
    </source>
</evidence>
<dbReference type="Gene3D" id="1.10.260.40">
    <property type="entry name" value="lambda repressor-like DNA-binding domains"/>
    <property type="match status" value="1"/>
</dbReference>
<dbReference type="SUPFAM" id="SSF47413">
    <property type="entry name" value="lambda repressor-like DNA-binding domains"/>
    <property type="match status" value="1"/>
</dbReference>
<dbReference type="RefSeq" id="WP_120739578.1">
    <property type="nucleotide sequence ID" value="NZ_CP032568.1"/>
</dbReference>
<accession>A0A386ZI65</accession>
<dbReference type="Pfam" id="PF13560">
    <property type="entry name" value="HTH_31"/>
    <property type="match status" value="1"/>
</dbReference>
<dbReference type="InterPro" id="IPR001387">
    <property type="entry name" value="Cro/C1-type_HTH"/>
</dbReference>
<feature type="domain" description="DUF5753" evidence="1">
    <location>
        <begin position="111"/>
        <end position="292"/>
    </location>
</feature>
<name>A0A386ZI65_9NOCA</name>
<dbReference type="EMBL" id="CP032568">
    <property type="protein sequence ID" value="AYF76249.1"/>
    <property type="molecule type" value="Genomic_DNA"/>
</dbReference>
<keyword evidence="3" id="KW-1185">Reference proteome</keyword>
<dbReference type="GO" id="GO:0003677">
    <property type="term" value="F:DNA binding"/>
    <property type="evidence" value="ECO:0007669"/>
    <property type="project" value="InterPro"/>
</dbReference>
<sequence length="301" mass="33838">MAGSSLPRRAFGRTLRKHRIRAGKVQNAAALCLETSPQSVSRLEDGQKIKISTAQIKDLLDFYGIPNPSQERDEVLTLWQEVRQQDLIAKSQGTTKGWWRSYSDQLDSHFDHYLHLEAAANRLTTHQLSLIPGLLQTAGYRRVLIKAAHPDLSAVNVERRLEFAARRQARLEETDFWLDALLSEAVLHHNPGGPAVMAEQLQRLADESERANVSIRVVPNTVQAGSGLVFQSFTLLEFPPLASRMVEPPVVYVEGYEGALYLEASDVIARHRRAINDLEQVALTEDASRDLVWRIVKECMA</sequence>